<evidence type="ECO:0000313" key="3">
    <source>
        <dbReference type="Proteomes" id="UP000694044"/>
    </source>
</evidence>
<name>A0A8T1VP31_9STRA</name>
<dbReference type="AlphaFoldDB" id="A0A8T1VP31"/>
<comment type="caution">
    <text evidence="2">The sequence shown here is derived from an EMBL/GenBank/DDBJ whole genome shotgun (WGS) entry which is preliminary data.</text>
</comment>
<protein>
    <submittedName>
        <fullName evidence="2">Uncharacterized protein</fullName>
    </submittedName>
</protein>
<dbReference type="EMBL" id="JAGDFM010000186">
    <property type="protein sequence ID" value="KAG7383115.1"/>
    <property type="molecule type" value="Genomic_DNA"/>
</dbReference>
<accession>A0A8T1VP31</accession>
<evidence type="ECO:0000313" key="2">
    <source>
        <dbReference type="EMBL" id="KAG7383115.1"/>
    </source>
</evidence>
<evidence type="ECO:0000256" key="1">
    <source>
        <dbReference type="SAM" id="MobiDB-lite"/>
    </source>
</evidence>
<feature type="region of interest" description="Disordered" evidence="1">
    <location>
        <begin position="122"/>
        <end position="143"/>
    </location>
</feature>
<gene>
    <name evidence="2" type="ORF">PHYPSEUDO_003987</name>
</gene>
<organism evidence="2 3">
    <name type="scientific">Phytophthora pseudosyringae</name>
    <dbReference type="NCBI Taxonomy" id="221518"/>
    <lineage>
        <taxon>Eukaryota</taxon>
        <taxon>Sar</taxon>
        <taxon>Stramenopiles</taxon>
        <taxon>Oomycota</taxon>
        <taxon>Peronosporomycetes</taxon>
        <taxon>Peronosporales</taxon>
        <taxon>Peronosporaceae</taxon>
        <taxon>Phytophthora</taxon>
    </lineage>
</organism>
<keyword evidence="3" id="KW-1185">Reference proteome</keyword>
<dbReference type="Proteomes" id="UP000694044">
    <property type="component" value="Unassembled WGS sequence"/>
</dbReference>
<reference evidence="2" key="1">
    <citation type="submission" date="2021-02" db="EMBL/GenBank/DDBJ databases">
        <authorList>
            <person name="Palmer J.M."/>
        </authorList>
    </citation>
    <scope>NUCLEOTIDE SEQUENCE</scope>
    <source>
        <strain evidence="2">SCRP734</strain>
    </source>
</reference>
<sequence>MHAAARPPALHVRTNGSRAPILRAGAAAAVQLHPPRGRRADGIGRALQSRPGNQLLRAEARRAAIREEPGSLVTSSRPGSSGASCCQQLRVAAVVGNHFAAALLQSAGPPNRDDPMREVRIRHEARGRQPASKSHRSTNEMRSRPCTVLTVRSRGLRVIRGILKCKAEPPRALDEGYARRARRGARRLCCV</sequence>
<proteinExistence type="predicted"/>